<evidence type="ECO:0000313" key="2">
    <source>
        <dbReference type="EMBL" id="KOC62244.1"/>
    </source>
</evidence>
<gene>
    <name evidence="2" type="ORF">WH47_04002</name>
</gene>
<evidence type="ECO:0000259" key="1">
    <source>
        <dbReference type="Pfam" id="PF03184"/>
    </source>
</evidence>
<organism evidence="2 3">
    <name type="scientific">Habropoda laboriosa</name>
    <dbReference type="NCBI Taxonomy" id="597456"/>
    <lineage>
        <taxon>Eukaryota</taxon>
        <taxon>Metazoa</taxon>
        <taxon>Ecdysozoa</taxon>
        <taxon>Arthropoda</taxon>
        <taxon>Hexapoda</taxon>
        <taxon>Insecta</taxon>
        <taxon>Pterygota</taxon>
        <taxon>Neoptera</taxon>
        <taxon>Endopterygota</taxon>
        <taxon>Hymenoptera</taxon>
        <taxon>Apocrita</taxon>
        <taxon>Aculeata</taxon>
        <taxon>Apoidea</taxon>
        <taxon>Anthophila</taxon>
        <taxon>Apidae</taxon>
        <taxon>Habropoda</taxon>
    </lineage>
</organism>
<accession>A0A0L7QUK2</accession>
<proteinExistence type="predicted"/>
<dbReference type="EMBL" id="KQ414735">
    <property type="protein sequence ID" value="KOC62244.1"/>
    <property type="molecule type" value="Genomic_DNA"/>
</dbReference>
<dbReference type="AlphaFoldDB" id="A0A0L7QUK2"/>
<evidence type="ECO:0000313" key="3">
    <source>
        <dbReference type="Proteomes" id="UP000053825"/>
    </source>
</evidence>
<sequence length="49" mass="5925">MKGYSKNNLPVFWRSNPKAWMTQNLFMDWFKTCFCPAIKQYYEDIGVEP</sequence>
<feature type="domain" description="DDE-1" evidence="1">
    <location>
        <begin position="4"/>
        <end position="39"/>
    </location>
</feature>
<keyword evidence="3" id="KW-1185">Reference proteome</keyword>
<dbReference type="GO" id="GO:0003676">
    <property type="term" value="F:nucleic acid binding"/>
    <property type="evidence" value="ECO:0007669"/>
    <property type="project" value="InterPro"/>
</dbReference>
<dbReference type="Pfam" id="PF03184">
    <property type="entry name" value="DDE_1"/>
    <property type="match status" value="1"/>
</dbReference>
<dbReference type="OrthoDB" id="7607521at2759"/>
<name>A0A0L7QUK2_9HYME</name>
<protein>
    <recommendedName>
        <fullName evidence="1">DDE-1 domain-containing protein</fullName>
    </recommendedName>
</protein>
<reference evidence="2 3" key="1">
    <citation type="submission" date="2015-07" db="EMBL/GenBank/DDBJ databases">
        <title>The genome of Habropoda laboriosa.</title>
        <authorList>
            <person name="Pan H."/>
            <person name="Kapheim K."/>
        </authorList>
    </citation>
    <scope>NUCLEOTIDE SEQUENCE [LARGE SCALE GENOMIC DNA]</scope>
    <source>
        <strain evidence="2">0110345459</strain>
    </source>
</reference>
<dbReference type="Proteomes" id="UP000053825">
    <property type="component" value="Unassembled WGS sequence"/>
</dbReference>
<dbReference type="STRING" id="597456.A0A0L7QUK2"/>
<dbReference type="InterPro" id="IPR004875">
    <property type="entry name" value="DDE_SF_endonuclease_dom"/>
</dbReference>